<name>A0AAD1S4S7_PELCU</name>
<evidence type="ECO:0000313" key="2">
    <source>
        <dbReference type="Proteomes" id="UP001295444"/>
    </source>
</evidence>
<keyword evidence="2" id="KW-1185">Reference proteome</keyword>
<gene>
    <name evidence="1" type="ORF">PECUL_23A010522</name>
</gene>
<dbReference type="AlphaFoldDB" id="A0AAD1S4S7"/>
<proteinExistence type="predicted"/>
<evidence type="ECO:0000313" key="1">
    <source>
        <dbReference type="EMBL" id="CAH2292742.1"/>
    </source>
</evidence>
<organism evidence="1 2">
    <name type="scientific">Pelobates cultripes</name>
    <name type="common">Western spadefoot toad</name>
    <dbReference type="NCBI Taxonomy" id="61616"/>
    <lineage>
        <taxon>Eukaryota</taxon>
        <taxon>Metazoa</taxon>
        <taxon>Chordata</taxon>
        <taxon>Craniata</taxon>
        <taxon>Vertebrata</taxon>
        <taxon>Euteleostomi</taxon>
        <taxon>Amphibia</taxon>
        <taxon>Batrachia</taxon>
        <taxon>Anura</taxon>
        <taxon>Pelobatoidea</taxon>
        <taxon>Pelobatidae</taxon>
        <taxon>Pelobates</taxon>
    </lineage>
</organism>
<sequence>MQAGKWSLTAAGGLSGASEKLGASPVKRVSGFRFKKGLRVGYVKTFGQWGNIRA</sequence>
<dbReference type="Proteomes" id="UP001295444">
    <property type="component" value="Chromosome 05"/>
</dbReference>
<accession>A0AAD1S4S7</accession>
<reference evidence="1" key="1">
    <citation type="submission" date="2022-03" db="EMBL/GenBank/DDBJ databases">
        <authorList>
            <person name="Alioto T."/>
            <person name="Alioto T."/>
            <person name="Gomez Garrido J."/>
        </authorList>
    </citation>
    <scope>NUCLEOTIDE SEQUENCE</scope>
</reference>
<dbReference type="EMBL" id="OW240916">
    <property type="protein sequence ID" value="CAH2292742.1"/>
    <property type="molecule type" value="Genomic_DNA"/>
</dbReference>
<protein>
    <submittedName>
        <fullName evidence="1">Uncharacterized protein</fullName>
    </submittedName>
</protein>